<dbReference type="InterPro" id="IPR033714">
    <property type="entry name" value="tRNA_bind_bactPheRS"/>
</dbReference>
<dbReference type="Pfam" id="PF17759">
    <property type="entry name" value="tRNA_synthFbeta"/>
    <property type="match status" value="1"/>
</dbReference>
<dbReference type="PROSITE" id="PS51447">
    <property type="entry name" value="FDX_ACB"/>
    <property type="match status" value="1"/>
</dbReference>
<dbReference type="SUPFAM" id="SSF50249">
    <property type="entry name" value="Nucleic acid-binding proteins"/>
    <property type="match status" value="1"/>
</dbReference>
<dbReference type="Proteomes" id="UP000241762">
    <property type="component" value="Chromosome"/>
</dbReference>
<dbReference type="InterPro" id="IPR012340">
    <property type="entry name" value="NA-bd_OB-fold"/>
</dbReference>
<dbReference type="Gene3D" id="3.50.40.10">
    <property type="entry name" value="Phenylalanyl-trna Synthetase, Chain B, domain 3"/>
    <property type="match status" value="1"/>
</dbReference>
<dbReference type="InterPro" id="IPR005147">
    <property type="entry name" value="tRNA_synthase_B5-dom"/>
</dbReference>
<dbReference type="Pfam" id="PF01588">
    <property type="entry name" value="tRNA_bind"/>
    <property type="match status" value="1"/>
</dbReference>
<dbReference type="OrthoDB" id="9805455at2"/>
<evidence type="ECO:0000256" key="11">
    <source>
        <dbReference type="ARBA" id="ARBA00022884"/>
    </source>
</evidence>
<dbReference type="KEGG" id="ptc:phytr_1970"/>
<dbReference type="InterPro" id="IPR005146">
    <property type="entry name" value="B3/B4_tRNA-bd"/>
</dbReference>
<dbReference type="CDD" id="cd02796">
    <property type="entry name" value="tRNA_bind_bactPheRS"/>
    <property type="match status" value="1"/>
</dbReference>
<dbReference type="InterPro" id="IPR005121">
    <property type="entry name" value="Fdx_antiC-bd"/>
</dbReference>
<evidence type="ECO:0000256" key="14">
    <source>
        <dbReference type="ARBA" id="ARBA00049255"/>
    </source>
</evidence>
<evidence type="ECO:0000256" key="13">
    <source>
        <dbReference type="ARBA" id="ARBA00023146"/>
    </source>
</evidence>
<keyword evidence="5 16" id="KW-0820">tRNA-binding</keyword>
<evidence type="ECO:0000256" key="1">
    <source>
        <dbReference type="ARBA" id="ARBA00004496"/>
    </source>
</evidence>
<dbReference type="GO" id="GO:0009328">
    <property type="term" value="C:phenylalanine-tRNA ligase complex"/>
    <property type="evidence" value="ECO:0007669"/>
    <property type="project" value="TreeGrafter"/>
</dbReference>
<feature type="binding site" evidence="15">
    <location>
        <position position="448"/>
    </location>
    <ligand>
        <name>Mg(2+)</name>
        <dbReference type="ChEBI" id="CHEBI:18420"/>
        <note>shared with alpha subunit</note>
    </ligand>
</feature>
<evidence type="ECO:0000256" key="15">
    <source>
        <dbReference type="HAMAP-Rule" id="MF_00283"/>
    </source>
</evidence>
<feature type="binding site" evidence="15">
    <location>
        <position position="458"/>
    </location>
    <ligand>
        <name>Mg(2+)</name>
        <dbReference type="ChEBI" id="CHEBI:18420"/>
        <note>shared with alpha subunit</note>
    </ligand>
</feature>
<dbReference type="InterPro" id="IPR004532">
    <property type="entry name" value="Phe-tRNA-ligase_IIc_bsu_bact"/>
</dbReference>
<dbReference type="InterPro" id="IPR036690">
    <property type="entry name" value="Fdx_antiC-bd_sf"/>
</dbReference>
<evidence type="ECO:0000256" key="10">
    <source>
        <dbReference type="ARBA" id="ARBA00022842"/>
    </source>
</evidence>
<evidence type="ECO:0000256" key="7">
    <source>
        <dbReference type="ARBA" id="ARBA00022723"/>
    </source>
</evidence>
<dbReference type="Gene3D" id="3.30.930.10">
    <property type="entry name" value="Bira Bifunctional Protein, Domain 2"/>
    <property type="match status" value="1"/>
</dbReference>
<comment type="cofactor">
    <cofactor evidence="15">
        <name>Mg(2+)</name>
        <dbReference type="ChEBI" id="CHEBI:18420"/>
    </cofactor>
    <text evidence="15">Binds 2 magnesium ions per tetramer.</text>
</comment>
<evidence type="ECO:0000256" key="3">
    <source>
        <dbReference type="ARBA" id="ARBA00011209"/>
    </source>
</evidence>
<dbReference type="InterPro" id="IPR041616">
    <property type="entry name" value="PheRS_beta_core"/>
</dbReference>
<evidence type="ECO:0000259" key="18">
    <source>
        <dbReference type="PROSITE" id="PS51447"/>
    </source>
</evidence>
<comment type="subcellular location">
    <subcellularLocation>
        <location evidence="1 15">Cytoplasm</location>
    </subcellularLocation>
</comment>
<feature type="binding site" evidence="15">
    <location>
        <position position="457"/>
    </location>
    <ligand>
        <name>Mg(2+)</name>
        <dbReference type="ChEBI" id="CHEBI:18420"/>
        <note>shared with alpha subunit</note>
    </ligand>
</feature>
<proteinExistence type="inferred from homology"/>
<sequence length="781" mass="87691">MKFTLSWLKRFLDTTASLDEICNALNNLGLEVEEVSDRSKELKDFKIARIIEANPHPQANKLQVCKVNDGEKVLQIICGAANARKDLTVVLAPVGTVIPENGLVIELAQIRGIESQGMLCGADELQVGGFNDEGIIELPADLPIGVSFATEYGLDDPVITLGITPNRADCFGVYGIARDLAAKGLGKLKEIAHKEIEFLKDSKSEMRLQLDQKLSNLFIGCQIRNIQNKPSPRWLANMLSNVGIQPISTVVDITNYMCHSFAQPMHAFDHDRLGNNIIIRTANEREKFKALNEKEYSLNIDDIVLANDKQVCLLAGIMGGIDSACTMQTQNIFLEAALYDKNSIAKSSKRHKIITDAKMRFERHVDGHKRLDAFKLACSMIQEICGGEFYNLLNEGTLKEPKTIKFDFSLVKDKSGLDIPIERSVEILEKLGYKITQSNHVIVPTWRDSEIPEDLVEEIVRVYGYDHVGQEPLTYTQHQSFPENFQIASKLSAALVSRGYHEVVTWSFMQDAKASKFGDINKDLEVVNPISNELNYMRGSILPNLLDNVIYNQNNFIKNIKIFEIGPVFNGNQVKDEGIVLSALYSGEYSNLPHEKSRLVDIFDIKGDLEYILQTIGIKLDDIDKMQDAYLHPNISGNIIYNDKTIGYIGSVHPKLLKEYDVTGEVFYFELNLNELSLIKEKAEFVPYAHPPVNRDFAFVVDEDIRAGDIVSHIKNNKLLPIKEVNIFDIYTGDQIGSNKKSIAINVTIQTNTNLTSEQIDLMSQNIINSVVEEFKATLRQ</sequence>
<dbReference type="Gene3D" id="3.30.56.10">
    <property type="match status" value="2"/>
</dbReference>
<evidence type="ECO:0000256" key="16">
    <source>
        <dbReference type="PROSITE-ProRule" id="PRU00209"/>
    </source>
</evidence>
<dbReference type="CDD" id="cd00769">
    <property type="entry name" value="PheRS_beta_core"/>
    <property type="match status" value="1"/>
</dbReference>
<dbReference type="Pfam" id="PF03147">
    <property type="entry name" value="FDX-ACB"/>
    <property type="match status" value="1"/>
</dbReference>
<dbReference type="RefSeq" id="WP_106874027.1">
    <property type="nucleotide sequence ID" value="NZ_CP027845.1"/>
</dbReference>
<keyword evidence="6 15" id="KW-0436">Ligase</keyword>
<dbReference type="InterPro" id="IPR002547">
    <property type="entry name" value="tRNA-bd_dom"/>
</dbReference>
<dbReference type="GO" id="GO:0004826">
    <property type="term" value="F:phenylalanine-tRNA ligase activity"/>
    <property type="evidence" value="ECO:0007669"/>
    <property type="project" value="UniProtKB-UniRule"/>
</dbReference>
<dbReference type="PROSITE" id="PS50886">
    <property type="entry name" value="TRBD"/>
    <property type="match status" value="1"/>
</dbReference>
<dbReference type="Pfam" id="PF03484">
    <property type="entry name" value="B5"/>
    <property type="match status" value="1"/>
</dbReference>
<comment type="similarity">
    <text evidence="2 15">Belongs to the phenylalanyl-tRNA synthetase beta subunit family. Type 1 subfamily.</text>
</comment>
<evidence type="ECO:0000259" key="19">
    <source>
        <dbReference type="PROSITE" id="PS51483"/>
    </source>
</evidence>
<dbReference type="AlphaFoldDB" id="A0A2P1P7D7"/>
<dbReference type="Gene3D" id="2.40.50.140">
    <property type="entry name" value="Nucleic acid-binding proteins"/>
    <property type="match status" value="1"/>
</dbReference>
<dbReference type="Gene3D" id="3.30.70.380">
    <property type="entry name" value="Ferrodoxin-fold anticodon-binding domain"/>
    <property type="match status" value="1"/>
</dbReference>
<evidence type="ECO:0000259" key="17">
    <source>
        <dbReference type="PROSITE" id="PS50886"/>
    </source>
</evidence>
<dbReference type="SUPFAM" id="SSF46955">
    <property type="entry name" value="Putative DNA-binding domain"/>
    <property type="match status" value="1"/>
</dbReference>
<dbReference type="InterPro" id="IPR045864">
    <property type="entry name" value="aa-tRNA-synth_II/BPL/LPL"/>
</dbReference>
<feature type="domain" description="FDX-ACB" evidence="18">
    <location>
        <begin position="688"/>
        <end position="780"/>
    </location>
</feature>
<feature type="binding site" evidence="15">
    <location>
        <position position="454"/>
    </location>
    <ligand>
        <name>Mg(2+)</name>
        <dbReference type="ChEBI" id="CHEBI:18420"/>
        <note>shared with alpha subunit</note>
    </ligand>
</feature>
<evidence type="ECO:0000256" key="12">
    <source>
        <dbReference type="ARBA" id="ARBA00022917"/>
    </source>
</evidence>
<evidence type="ECO:0000256" key="8">
    <source>
        <dbReference type="ARBA" id="ARBA00022741"/>
    </source>
</evidence>
<accession>A0A2P1P7D7</accession>
<organism evidence="20 21">
    <name type="scientific">Candidatus Phycorickettsia trachydisci</name>
    <dbReference type="NCBI Taxonomy" id="2115978"/>
    <lineage>
        <taxon>Bacteria</taxon>
        <taxon>Pseudomonadati</taxon>
        <taxon>Pseudomonadota</taxon>
        <taxon>Alphaproteobacteria</taxon>
        <taxon>Rickettsiales</taxon>
        <taxon>Rickettsiaceae</taxon>
        <taxon>Candidatus Phycorickettsia</taxon>
    </lineage>
</organism>
<dbReference type="InterPro" id="IPR009061">
    <property type="entry name" value="DNA-bd_dom_put_sf"/>
</dbReference>
<evidence type="ECO:0000256" key="6">
    <source>
        <dbReference type="ARBA" id="ARBA00022598"/>
    </source>
</evidence>
<evidence type="ECO:0000256" key="2">
    <source>
        <dbReference type="ARBA" id="ARBA00008653"/>
    </source>
</evidence>
<dbReference type="PROSITE" id="PS51483">
    <property type="entry name" value="B5"/>
    <property type="match status" value="1"/>
</dbReference>
<evidence type="ECO:0000256" key="5">
    <source>
        <dbReference type="ARBA" id="ARBA00022555"/>
    </source>
</evidence>
<evidence type="ECO:0000256" key="9">
    <source>
        <dbReference type="ARBA" id="ARBA00022840"/>
    </source>
</evidence>
<dbReference type="GO" id="GO:0005524">
    <property type="term" value="F:ATP binding"/>
    <property type="evidence" value="ECO:0007669"/>
    <property type="project" value="UniProtKB-UniRule"/>
</dbReference>
<dbReference type="InterPro" id="IPR020825">
    <property type="entry name" value="Phe-tRNA_synthase-like_B3/B4"/>
</dbReference>
<gene>
    <name evidence="15" type="primary">pheT</name>
    <name evidence="20" type="ORF">phytr_1970</name>
</gene>
<comment type="subunit">
    <text evidence="3 15">Tetramer of two alpha and two beta subunits.</text>
</comment>
<dbReference type="PANTHER" id="PTHR10947:SF0">
    <property type="entry name" value="PHENYLALANINE--TRNA LIGASE BETA SUBUNIT"/>
    <property type="match status" value="1"/>
</dbReference>
<name>A0A2P1P7D7_9RICK</name>
<reference evidence="20 21" key="1">
    <citation type="submission" date="2018-03" db="EMBL/GenBank/DDBJ databases">
        <title>A gene transfer event suggests a long-term partnership between eustigmatophyte algae and a novel lineage of endosymbiotic bacteria.</title>
        <authorList>
            <person name="Yurchenko T."/>
            <person name="Sevcikova T."/>
            <person name="Pribyl P."/>
            <person name="El Karkouri K."/>
            <person name="Klimes V."/>
            <person name="Amaral R."/>
            <person name="Zbrankova V."/>
            <person name="Kim E."/>
            <person name="Raoult D."/>
            <person name="Santos L.M.A."/>
            <person name="Elias M."/>
        </authorList>
    </citation>
    <scope>NUCLEOTIDE SEQUENCE [LARGE SCALE GENOMIC DNA]</scope>
    <source>
        <strain evidence="20">CCALA 838</strain>
    </source>
</reference>
<dbReference type="GO" id="GO:0000287">
    <property type="term" value="F:magnesium ion binding"/>
    <property type="evidence" value="ECO:0007669"/>
    <property type="project" value="UniProtKB-UniRule"/>
</dbReference>
<dbReference type="SMART" id="SM00874">
    <property type="entry name" value="B5"/>
    <property type="match status" value="1"/>
</dbReference>
<dbReference type="PANTHER" id="PTHR10947">
    <property type="entry name" value="PHENYLALANYL-TRNA SYNTHETASE BETA CHAIN AND LEUCINE-RICH REPEAT-CONTAINING PROTEIN 47"/>
    <property type="match status" value="1"/>
</dbReference>
<dbReference type="EMBL" id="CP027845">
    <property type="protein sequence ID" value="AVP87155.1"/>
    <property type="molecule type" value="Genomic_DNA"/>
</dbReference>
<evidence type="ECO:0000313" key="21">
    <source>
        <dbReference type="Proteomes" id="UP000241762"/>
    </source>
</evidence>
<keyword evidence="12 15" id="KW-0648">Protein biosynthesis</keyword>
<feature type="domain" description="TRNA-binding" evidence="17">
    <location>
        <begin position="39"/>
        <end position="149"/>
    </location>
</feature>
<dbReference type="SMART" id="SM00873">
    <property type="entry name" value="B3_4"/>
    <property type="match status" value="1"/>
</dbReference>
<keyword evidence="13 15" id="KW-0030">Aminoacyl-tRNA synthetase</keyword>
<dbReference type="SMART" id="SM00896">
    <property type="entry name" value="FDX-ACB"/>
    <property type="match status" value="1"/>
</dbReference>
<dbReference type="NCBIfam" id="TIGR00472">
    <property type="entry name" value="pheT_bact"/>
    <property type="match status" value="1"/>
</dbReference>
<keyword evidence="21" id="KW-1185">Reference proteome</keyword>
<dbReference type="NCBIfam" id="NF045760">
    <property type="entry name" value="YtpR"/>
    <property type="match status" value="1"/>
</dbReference>
<dbReference type="EC" id="6.1.1.20" evidence="15"/>
<protein>
    <recommendedName>
        <fullName evidence="15">Phenylalanine--tRNA ligase beta subunit</fullName>
        <ecNumber evidence="15">6.1.1.20</ecNumber>
    </recommendedName>
    <alternativeName>
        <fullName evidence="15">Phenylalanyl-tRNA synthetase beta subunit</fullName>
        <shortName evidence="15">PheRS</shortName>
    </alternativeName>
</protein>
<dbReference type="InterPro" id="IPR045060">
    <property type="entry name" value="Phe-tRNA-ligase_IIc_bsu"/>
</dbReference>
<keyword evidence="9 15" id="KW-0067">ATP-binding</keyword>
<keyword evidence="4 15" id="KW-0963">Cytoplasm</keyword>
<keyword evidence="7 15" id="KW-0479">Metal-binding</keyword>
<dbReference type="SUPFAM" id="SSF55681">
    <property type="entry name" value="Class II aaRS and biotin synthetases"/>
    <property type="match status" value="1"/>
</dbReference>
<dbReference type="SUPFAM" id="SSF54991">
    <property type="entry name" value="Anticodon-binding domain of PheRS"/>
    <property type="match status" value="1"/>
</dbReference>
<evidence type="ECO:0000256" key="4">
    <source>
        <dbReference type="ARBA" id="ARBA00022490"/>
    </source>
</evidence>
<comment type="catalytic activity">
    <reaction evidence="14 15">
        <text>tRNA(Phe) + L-phenylalanine + ATP = L-phenylalanyl-tRNA(Phe) + AMP + diphosphate + H(+)</text>
        <dbReference type="Rhea" id="RHEA:19413"/>
        <dbReference type="Rhea" id="RHEA-COMP:9668"/>
        <dbReference type="Rhea" id="RHEA-COMP:9699"/>
        <dbReference type="ChEBI" id="CHEBI:15378"/>
        <dbReference type="ChEBI" id="CHEBI:30616"/>
        <dbReference type="ChEBI" id="CHEBI:33019"/>
        <dbReference type="ChEBI" id="CHEBI:58095"/>
        <dbReference type="ChEBI" id="CHEBI:78442"/>
        <dbReference type="ChEBI" id="CHEBI:78531"/>
        <dbReference type="ChEBI" id="CHEBI:456215"/>
        <dbReference type="EC" id="6.1.1.20"/>
    </reaction>
</comment>
<feature type="domain" description="B5" evidence="19">
    <location>
        <begin position="399"/>
        <end position="470"/>
    </location>
</feature>
<keyword evidence="10 15" id="KW-0460">Magnesium</keyword>
<dbReference type="GO" id="GO:0000049">
    <property type="term" value="F:tRNA binding"/>
    <property type="evidence" value="ECO:0007669"/>
    <property type="project" value="UniProtKB-UniRule"/>
</dbReference>
<dbReference type="HAMAP" id="MF_00283">
    <property type="entry name" value="Phe_tRNA_synth_beta1"/>
    <property type="match status" value="1"/>
</dbReference>
<keyword evidence="8 15" id="KW-0547">Nucleotide-binding</keyword>
<keyword evidence="11 16" id="KW-0694">RNA-binding</keyword>
<dbReference type="GO" id="GO:0006432">
    <property type="term" value="P:phenylalanyl-tRNA aminoacylation"/>
    <property type="evidence" value="ECO:0007669"/>
    <property type="project" value="UniProtKB-UniRule"/>
</dbReference>
<dbReference type="SUPFAM" id="SSF56037">
    <property type="entry name" value="PheT/TilS domain"/>
    <property type="match status" value="1"/>
</dbReference>
<evidence type="ECO:0000313" key="20">
    <source>
        <dbReference type="EMBL" id="AVP87155.1"/>
    </source>
</evidence>
<dbReference type="Pfam" id="PF03483">
    <property type="entry name" value="B3_4"/>
    <property type="match status" value="1"/>
</dbReference>